<evidence type="ECO:0000313" key="4">
    <source>
        <dbReference type="EMBL" id="RCH81120.1"/>
    </source>
</evidence>
<dbReference type="OrthoDB" id="2267582at2759"/>
<feature type="non-terminal residue" evidence="4">
    <location>
        <position position="201"/>
    </location>
</feature>
<feature type="compositionally biased region" description="Polar residues" evidence="1">
    <location>
        <begin position="59"/>
        <end position="74"/>
    </location>
</feature>
<keyword evidence="2" id="KW-1133">Transmembrane helix</keyword>
<dbReference type="InterPro" id="IPR003657">
    <property type="entry name" value="WRKY_dom"/>
</dbReference>
<keyword evidence="5" id="KW-1185">Reference proteome</keyword>
<feature type="region of interest" description="Disordered" evidence="1">
    <location>
        <begin position="57"/>
        <end position="76"/>
    </location>
</feature>
<feature type="transmembrane region" description="Helical" evidence="2">
    <location>
        <begin position="21"/>
        <end position="43"/>
    </location>
</feature>
<reference evidence="4 5" key="1">
    <citation type="journal article" date="2018" name="G3 (Bethesda)">
        <title>Phylogenetic and Phylogenomic Definition of Rhizopus Species.</title>
        <authorList>
            <person name="Gryganskyi A.P."/>
            <person name="Golan J."/>
            <person name="Dolatabadi S."/>
            <person name="Mondo S."/>
            <person name="Robb S."/>
            <person name="Idnurm A."/>
            <person name="Muszewska A."/>
            <person name="Steczkiewicz K."/>
            <person name="Masonjones S."/>
            <person name="Liao H.L."/>
            <person name="Gajdeczka M.T."/>
            <person name="Anike F."/>
            <person name="Vuek A."/>
            <person name="Anishchenko I.M."/>
            <person name="Voigt K."/>
            <person name="de Hoog G.S."/>
            <person name="Smith M.E."/>
            <person name="Heitman J."/>
            <person name="Vilgalys R."/>
            <person name="Stajich J.E."/>
        </authorList>
    </citation>
    <scope>NUCLEOTIDE SEQUENCE [LARGE SCALE GENOMIC DNA]</scope>
    <source>
        <strain evidence="4 5">LSU 92-RS-03</strain>
    </source>
</reference>
<dbReference type="AlphaFoldDB" id="A0A367ITV1"/>
<dbReference type="STRING" id="4846.A0A367ITV1"/>
<evidence type="ECO:0000256" key="1">
    <source>
        <dbReference type="SAM" id="MobiDB-lite"/>
    </source>
</evidence>
<feature type="domain" description="WRKY" evidence="3">
    <location>
        <begin position="120"/>
        <end position="161"/>
    </location>
</feature>
<evidence type="ECO:0000256" key="2">
    <source>
        <dbReference type="SAM" id="Phobius"/>
    </source>
</evidence>
<gene>
    <name evidence="4" type="ORF">CU098_002504</name>
</gene>
<keyword evidence="2" id="KW-0472">Membrane</keyword>
<sequence length="201" mass="22835">MLIHTLKFLKRFLYLPLNGKILYRAVSPRMMLGGLALVTLAIIQNFLKEAVIKKRGSAGENTKTTNEDVSSDGTDTPRKRKRVVFIKYAWYVFYTCHRSGQYRDQVAEGHQLKGGSSGTPRNLQKASKKAGCKARLKVTCYKDDPNTVEVLHIGDHNHEVGSADSLKHLSLSQARKNEIIERLREGYSKRDCRIAIQKDFR</sequence>
<evidence type="ECO:0000313" key="5">
    <source>
        <dbReference type="Proteomes" id="UP000253551"/>
    </source>
</evidence>
<evidence type="ECO:0000259" key="3">
    <source>
        <dbReference type="PROSITE" id="PS50811"/>
    </source>
</evidence>
<dbReference type="GO" id="GO:0003700">
    <property type="term" value="F:DNA-binding transcription factor activity"/>
    <property type="evidence" value="ECO:0007669"/>
    <property type="project" value="InterPro"/>
</dbReference>
<dbReference type="Pfam" id="PF03106">
    <property type="entry name" value="WRKY"/>
    <property type="match status" value="1"/>
</dbReference>
<comment type="caution">
    <text evidence="4">The sequence shown here is derived from an EMBL/GenBank/DDBJ whole genome shotgun (WGS) entry which is preliminary data.</text>
</comment>
<dbReference type="Proteomes" id="UP000253551">
    <property type="component" value="Unassembled WGS sequence"/>
</dbReference>
<proteinExistence type="predicted"/>
<organism evidence="4 5">
    <name type="scientific">Rhizopus stolonifer</name>
    <name type="common">Rhizopus nigricans</name>
    <dbReference type="NCBI Taxonomy" id="4846"/>
    <lineage>
        <taxon>Eukaryota</taxon>
        <taxon>Fungi</taxon>
        <taxon>Fungi incertae sedis</taxon>
        <taxon>Mucoromycota</taxon>
        <taxon>Mucoromycotina</taxon>
        <taxon>Mucoromycetes</taxon>
        <taxon>Mucorales</taxon>
        <taxon>Mucorineae</taxon>
        <taxon>Rhizopodaceae</taxon>
        <taxon>Rhizopus</taxon>
    </lineage>
</organism>
<name>A0A367ITV1_RHIST</name>
<dbReference type="EMBL" id="PJQM01005660">
    <property type="protein sequence ID" value="RCH81120.1"/>
    <property type="molecule type" value="Genomic_DNA"/>
</dbReference>
<dbReference type="PROSITE" id="PS50811">
    <property type="entry name" value="WRKY"/>
    <property type="match status" value="1"/>
</dbReference>
<accession>A0A367ITV1</accession>
<dbReference type="GO" id="GO:0043565">
    <property type="term" value="F:sequence-specific DNA binding"/>
    <property type="evidence" value="ECO:0007669"/>
    <property type="project" value="InterPro"/>
</dbReference>
<protein>
    <recommendedName>
        <fullName evidence="3">WRKY domain-containing protein</fullName>
    </recommendedName>
</protein>
<keyword evidence="2" id="KW-0812">Transmembrane</keyword>